<dbReference type="RefSeq" id="XP_009041123.1">
    <property type="nucleotide sequence ID" value="XM_009042875.1"/>
</dbReference>
<evidence type="ECO:0000313" key="4">
    <source>
        <dbReference type="EMBL" id="EGB04137.1"/>
    </source>
</evidence>
<evidence type="ECO:0000256" key="3">
    <source>
        <dbReference type="SAM" id="MobiDB-lite"/>
    </source>
</evidence>
<dbReference type="EMBL" id="GL833155">
    <property type="protein sequence ID" value="EGB04137.1"/>
    <property type="molecule type" value="Genomic_DNA"/>
</dbReference>
<dbReference type="Pfam" id="PF01344">
    <property type="entry name" value="Kelch_1"/>
    <property type="match status" value="1"/>
</dbReference>
<accession>F0YL40</accession>
<dbReference type="eggNOG" id="KOG0379">
    <property type="taxonomic scope" value="Eukaryota"/>
</dbReference>
<dbReference type="PANTHER" id="PTHR46093:SF18">
    <property type="entry name" value="FIBRONECTIN TYPE-III DOMAIN-CONTAINING PROTEIN"/>
    <property type="match status" value="1"/>
</dbReference>
<dbReference type="CDD" id="cd14733">
    <property type="entry name" value="BACK"/>
    <property type="match status" value="1"/>
</dbReference>
<evidence type="ECO:0000313" key="5">
    <source>
        <dbReference type="Proteomes" id="UP000002729"/>
    </source>
</evidence>
<keyword evidence="1" id="KW-0880">Kelch repeat</keyword>
<dbReference type="InParanoid" id="F0YL40"/>
<organism evidence="5">
    <name type="scientific">Aureococcus anophagefferens</name>
    <name type="common">Harmful bloom alga</name>
    <dbReference type="NCBI Taxonomy" id="44056"/>
    <lineage>
        <taxon>Eukaryota</taxon>
        <taxon>Sar</taxon>
        <taxon>Stramenopiles</taxon>
        <taxon>Ochrophyta</taxon>
        <taxon>Pelagophyceae</taxon>
        <taxon>Pelagomonadales</taxon>
        <taxon>Pelagomonadaceae</taxon>
        <taxon>Aureococcus</taxon>
    </lineage>
</organism>
<name>F0YL40_AURAN</name>
<keyword evidence="5" id="KW-1185">Reference proteome</keyword>
<keyword evidence="2" id="KW-0677">Repeat</keyword>
<dbReference type="Pfam" id="PF24681">
    <property type="entry name" value="Kelch_KLHDC2_KLHL20_DRC7"/>
    <property type="match status" value="1"/>
</dbReference>
<dbReference type="Gene3D" id="1.25.40.420">
    <property type="match status" value="1"/>
</dbReference>
<dbReference type="Gene3D" id="2.120.10.80">
    <property type="entry name" value="Kelch-type beta propeller"/>
    <property type="match status" value="2"/>
</dbReference>
<dbReference type="OMA" id="HENAMYI"/>
<protein>
    <recommendedName>
        <fullName evidence="6">BACK domain-containing protein</fullName>
    </recommendedName>
</protein>
<dbReference type="InterPro" id="IPR015915">
    <property type="entry name" value="Kelch-typ_b-propeller"/>
</dbReference>
<feature type="compositionally biased region" description="Low complexity" evidence="3">
    <location>
        <begin position="12"/>
        <end position="22"/>
    </location>
</feature>
<sequence>MGEDRRWSQVNSSGSSPSPRSGAASVIVDAHMYIFGGYGGGGRLDDFHCFDLDNTRWSCVEPSSGLTPGMRENNGLIEFRGKLYLFGGYNGQQWLNDLFSFDLFTKEWHNVDQSGQPPASRFGYVSVVHNNFFVVFGGYDGSTWLNDMHQYDFETWTWCAVQATGQIPSIRSCPSWCKEGDSVFVFGGYDGVQRMNDLFECNLETHTWRQLTCGGAVPSPRYFHACAIYGGRMVTFGGYNGAERLNDMHEYSFATSLWTKLDVSEGSIRPFFSHFSSLRELTFYLRRCDTTGYNGANVLNDFYEFRYTLPPALSTFAQCCTVECVKTYHRDGALSIAIPLMVVSEQYLLGRLKSLCQDQIRKSISVENVVSIFLAAKRHSAEILKDICLAYILEHLEAVKLERGFQELKQEPDLLMEIILSQSSVDRARAGRPPDGNRGKINSALVVSIEGFQGCGVAGSGRKSYLNVQQNAYLKGSITPDFVDYGSRISTVGERGSSVCYLTVAQS</sequence>
<dbReference type="Proteomes" id="UP000002729">
    <property type="component" value="Unassembled WGS sequence"/>
</dbReference>
<evidence type="ECO:0000256" key="2">
    <source>
        <dbReference type="ARBA" id="ARBA00022737"/>
    </source>
</evidence>
<evidence type="ECO:0000256" key="1">
    <source>
        <dbReference type="ARBA" id="ARBA00022441"/>
    </source>
</evidence>
<reference evidence="4 5" key="1">
    <citation type="journal article" date="2011" name="Proc. Natl. Acad. Sci. U.S.A.">
        <title>Niche of harmful alga Aureococcus anophagefferens revealed through ecogenomics.</title>
        <authorList>
            <person name="Gobler C.J."/>
            <person name="Berry D.L."/>
            <person name="Dyhrman S.T."/>
            <person name="Wilhelm S.W."/>
            <person name="Salamov A."/>
            <person name="Lobanov A.V."/>
            <person name="Zhang Y."/>
            <person name="Collier J.L."/>
            <person name="Wurch L.L."/>
            <person name="Kustka A.B."/>
            <person name="Dill B.D."/>
            <person name="Shah M."/>
            <person name="VerBerkmoes N.C."/>
            <person name="Kuo A."/>
            <person name="Terry A."/>
            <person name="Pangilinan J."/>
            <person name="Lindquist E.A."/>
            <person name="Lucas S."/>
            <person name="Paulsen I.T."/>
            <person name="Hattenrath-Lehmann T.K."/>
            <person name="Talmage S.C."/>
            <person name="Walker E.A."/>
            <person name="Koch F."/>
            <person name="Burson A.M."/>
            <person name="Marcoval M.A."/>
            <person name="Tang Y.Z."/>
            <person name="Lecleir G.R."/>
            <person name="Coyne K.J."/>
            <person name="Berg G.M."/>
            <person name="Bertrand E.M."/>
            <person name="Saito M.A."/>
            <person name="Gladyshev V.N."/>
            <person name="Grigoriev I.V."/>
        </authorList>
    </citation>
    <scope>NUCLEOTIDE SEQUENCE [LARGE SCALE GENOMIC DNA]</scope>
    <source>
        <strain evidence="5">CCMP 1984</strain>
    </source>
</reference>
<dbReference type="SUPFAM" id="SSF117281">
    <property type="entry name" value="Kelch motif"/>
    <property type="match status" value="1"/>
</dbReference>
<proteinExistence type="predicted"/>
<feature type="region of interest" description="Disordered" evidence="3">
    <location>
        <begin position="1"/>
        <end position="22"/>
    </location>
</feature>
<dbReference type="SMART" id="SM00612">
    <property type="entry name" value="Kelch"/>
    <property type="match status" value="3"/>
</dbReference>
<dbReference type="AlphaFoldDB" id="F0YL40"/>
<dbReference type="OrthoDB" id="10251809at2759"/>
<dbReference type="InterPro" id="IPR006652">
    <property type="entry name" value="Kelch_1"/>
</dbReference>
<dbReference type="GeneID" id="20228782"/>
<dbReference type="PANTHER" id="PTHR46093">
    <property type="entry name" value="ACYL-COA-BINDING DOMAIN-CONTAINING PROTEIN 5"/>
    <property type="match status" value="1"/>
</dbReference>
<gene>
    <name evidence="4" type="ORF">AURANDRAFT_72593</name>
</gene>
<dbReference type="KEGG" id="aaf:AURANDRAFT_72593"/>
<evidence type="ECO:0008006" key="6">
    <source>
        <dbReference type="Google" id="ProtNLM"/>
    </source>
</evidence>